<protein>
    <submittedName>
        <fullName evidence="1">Uncharacterized protein</fullName>
    </submittedName>
</protein>
<dbReference type="InParanoid" id="A0A0Q9W8T7"/>
<dbReference type="EMBL" id="CH940649">
    <property type="protein sequence ID" value="KRF81130.1"/>
    <property type="molecule type" value="Genomic_DNA"/>
</dbReference>
<proteinExistence type="predicted"/>
<evidence type="ECO:0000313" key="1">
    <source>
        <dbReference type="EMBL" id="KRF81130.1"/>
    </source>
</evidence>
<sequence>MQAYHNFMSYNFFRLKLEADLTSRIDVVDSLLLDAKIGKQCKAFYRNQKKELRSALNEPNALKSYKLKLYSEDCPHTESQDSWESEEDTAICCIWPHIFPLNRMKLNENNLQIPERKSIKVLE</sequence>
<organism evidence="1 2">
    <name type="scientific">Drosophila virilis</name>
    <name type="common">Fruit fly</name>
    <dbReference type="NCBI Taxonomy" id="7244"/>
    <lineage>
        <taxon>Eukaryota</taxon>
        <taxon>Metazoa</taxon>
        <taxon>Ecdysozoa</taxon>
        <taxon>Arthropoda</taxon>
        <taxon>Hexapoda</taxon>
        <taxon>Insecta</taxon>
        <taxon>Pterygota</taxon>
        <taxon>Neoptera</taxon>
        <taxon>Endopterygota</taxon>
        <taxon>Diptera</taxon>
        <taxon>Brachycera</taxon>
        <taxon>Muscomorpha</taxon>
        <taxon>Ephydroidea</taxon>
        <taxon>Drosophilidae</taxon>
        <taxon>Drosophila</taxon>
    </lineage>
</organism>
<evidence type="ECO:0000313" key="2">
    <source>
        <dbReference type="Proteomes" id="UP000008792"/>
    </source>
</evidence>
<dbReference type="Proteomes" id="UP000008792">
    <property type="component" value="Unassembled WGS sequence"/>
</dbReference>
<name>A0A0Q9W8T7_DROVI</name>
<dbReference type="AlphaFoldDB" id="A0A0Q9W8T7"/>
<accession>A0A0Q9W8T7</accession>
<dbReference type="OrthoDB" id="7870334at2759"/>
<reference evidence="1 2" key="1">
    <citation type="journal article" date="2007" name="Nature">
        <title>Evolution of genes and genomes on the Drosophila phylogeny.</title>
        <authorList>
            <consortium name="Drosophila 12 Genomes Consortium"/>
            <person name="Clark A.G."/>
            <person name="Eisen M.B."/>
            <person name="Smith D.R."/>
            <person name="Bergman C.M."/>
            <person name="Oliver B."/>
            <person name="Markow T.A."/>
            <person name="Kaufman T.C."/>
            <person name="Kellis M."/>
            <person name="Gelbart W."/>
            <person name="Iyer V.N."/>
            <person name="Pollard D.A."/>
            <person name="Sackton T.B."/>
            <person name="Larracuente A.M."/>
            <person name="Singh N.D."/>
            <person name="Abad J.P."/>
            <person name="Abt D.N."/>
            <person name="Adryan B."/>
            <person name="Aguade M."/>
            <person name="Akashi H."/>
            <person name="Anderson W.W."/>
            <person name="Aquadro C.F."/>
            <person name="Ardell D.H."/>
            <person name="Arguello R."/>
            <person name="Artieri C.G."/>
            <person name="Barbash D.A."/>
            <person name="Barker D."/>
            <person name="Barsanti P."/>
            <person name="Batterham P."/>
            <person name="Batzoglou S."/>
            <person name="Begun D."/>
            <person name="Bhutkar A."/>
            <person name="Blanco E."/>
            <person name="Bosak S.A."/>
            <person name="Bradley R.K."/>
            <person name="Brand A.D."/>
            <person name="Brent M.R."/>
            <person name="Brooks A.N."/>
            <person name="Brown R.H."/>
            <person name="Butlin R.K."/>
            <person name="Caggese C."/>
            <person name="Calvi B.R."/>
            <person name="Bernardo de Carvalho A."/>
            <person name="Caspi A."/>
            <person name="Castrezana S."/>
            <person name="Celniker S.E."/>
            <person name="Chang J.L."/>
            <person name="Chapple C."/>
            <person name="Chatterji S."/>
            <person name="Chinwalla A."/>
            <person name="Civetta A."/>
            <person name="Clifton S.W."/>
            <person name="Comeron J.M."/>
            <person name="Costello J.C."/>
            <person name="Coyne J.A."/>
            <person name="Daub J."/>
            <person name="David R.G."/>
            <person name="Delcher A.L."/>
            <person name="Delehaunty K."/>
            <person name="Do C.B."/>
            <person name="Ebling H."/>
            <person name="Edwards K."/>
            <person name="Eickbush T."/>
            <person name="Evans J.D."/>
            <person name="Filipski A."/>
            <person name="Findeiss S."/>
            <person name="Freyhult E."/>
            <person name="Fulton L."/>
            <person name="Fulton R."/>
            <person name="Garcia A.C."/>
            <person name="Gardiner A."/>
            <person name="Garfield D.A."/>
            <person name="Garvin B.E."/>
            <person name="Gibson G."/>
            <person name="Gilbert D."/>
            <person name="Gnerre S."/>
            <person name="Godfrey J."/>
            <person name="Good R."/>
            <person name="Gotea V."/>
            <person name="Gravely B."/>
            <person name="Greenberg A.J."/>
            <person name="Griffiths-Jones S."/>
            <person name="Gross S."/>
            <person name="Guigo R."/>
            <person name="Gustafson E.A."/>
            <person name="Haerty W."/>
            <person name="Hahn M.W."/>
            <person name="Halligan D.L."/>
            <person name="Halpern A.L."/>
            <person name="Halter G.M."/>
            <person name="Han M.V."/>
            <person name="Heger A."/>
            <person name="Hillier L."/>
            <person name="Hinrichs A.S."/>
            <person name="Holmes I."/>
            <person name="Hoskins R.A."/>
            <person name="Hubisz M.J."/>
            <person name="Hultmark D."/>
            <person name="Huntley M.A."/>
            <person name="Jaffe D.B."/>
            <person name="Jagadeeshan S."/>
            <person name="Jeck W.R."/>
            <person name="Johnson J."/>
            <person name="Jones C.D."/>
            <person name="Jordan W.C."/>
            <person name="Karpen G.H."/>
            <person name="Kataoka E."/>
            <person name="Keightley P.D."/>
            <person name="Kheradpour P."/>
            <person name="Kirkness E.F."/>
            <person name="Koerich L.B."/>
            <person name="Kristiansen K."/>
            <person name="Kudrna D."/>
            <person name="Kulathinal R.J."/>
            <person name="Kumar S."/>
            <person name="Kwok R."/>
            <person name="Lander E."/>
            <person name="Langley C.H."/>
            <person name="Lapoint R."/>
            <person name="Lazzaro B.P."/>
            <person name="Lee S.J."/>
            <person name="Levesque L."/>
            <person name="Li R."/>
            <person name="Lin C.F."/>
            <person name="Lin M.F."/>
            <person name="Lindblad-Toh K."/>
            <person name="Llopart A."/>
            <person name="Long M."/>
            <person name="Low L."/>
            <person name="Lozovsky E."/>
            <person name="Lu J."/>
            <person name="Luo M."/>
            <person name="Machado C.A."/>
            <person name="Makalowski W."/>
            <person name="Marzo M."/>
            <person name="Matsuda M."/>
            <person name="Matzkin L."/>
            <person name="McAllister B."/>
            <person name="McBride C.S."/>
            <person name="McKernan B."/>
            <person name="McKernan K."/>
            <person name="Mendez-Lago M."/>
            <person name="Minx P."/>
            <person name="Mollenhauer M.U."/>
            <person name="Montooth K."/>
            <person name="Mount S.M."/>
            <person name="Mu X."/>
            <person name="Myers E."/>
            <person name="Negre B."/>
            <person name="Newfeld S."/>
            <person name="Nielsen R."/>
            <person name="Noor M.A."/>
            <person name="O'Grady P."/>
            <person name="Pachter L."/>
            <person name="Papaceit M."/>
            <person name="Parisi M.J."/>
            <person name="Parisi M."/>
            <person name="Parts L."/>
            <person name="Pedersen J.S."/>
            <person name="Pesole G."/>
            <person name="Phillippy A.M."/>
            <person name="Ponting C.P."/>
            <person name="Pop M."/>
            <person name="Porcelli D."/>
            <person name="Powell J.R."/>
            <person name="Prohaska S."/>
            <person name="Pruitt K."/>
            <person name="Puig M."/>
            <person name="Quesneville H."/>
            <person name="Ram K.R."/>
            <person name="Rand D."/>
            <person name="Rasmussen M.D."/>
            <person name="Reed L.K."/>
            <person name="Reenan R."/>
            <person name="Reily A."/>
            <person name="Remington K.A."/>
            <person name="Rieger T.T."/>
            <person name="Ritchie M.G."/>
            <person name="Robin C."/>
            <person name="Rogers Y.H."/>
            <person name="Rohde C."/>
            <person name="Rozas J."/>
            <person name="Rubenfield M.J."/>
            <person name="Ruiz A."/>
            <person name="Russo S."/>
            <person name="Salzberg S.L."/>
            <person name="Sanchez-Gracia A."/>
            <person name="Saranga D.J."/>
            <person name="Sato H."/>
            <person name="Schaeffer S.W."/>
            <person name="Schatz M.C."/>
            <person name="Schlenke T."/>
            <person name="Schwartz R."/>
            <person name="Segarra C."/>
            <person name="Singh R.S."/>
            <person name="Sirot L."/>
            <person name="Sirota M."/>
            <person name="Sisneros N.B."/>
            <person name="Smith C.D."/>
            <person name="Smith T.F."/>
            <person name="Spieth J."/>
            <person name="Stage D.E."/>
            <person name="Stark A."/>
            <person name="Stephan W."/>
            <person name="Strausberg R.L."/>
            <person name="Strempel S."/>
            <person name="Sturgill D."/>
            <person name="Sutton G."/>
            <person name="Sutton G.G."/>
            <person name="Tao W."/>
            <person name="Teichmann S."/>
            <person name="Tobari Y.N."/>
            <person name="Tomimura Y."/>
            <person name="Tsolas J.M."/>
            <person name="Valente V.L."/>
            <person name="Venter E."/>
            <person name="Venter J.C."/>
            <person name="Vicario S."/>
            <person name="Vieira F.G."/>
            <person name="Vilella A.J."/>
            <person name="Villasante A."/>
            <person name="Walenz B."/>
            <person name="Wang J."/>
            <person name="Wasserman M."/>
            <person name="Watts T."/>
            <person name="Wilson D."/>
            <person name="Wilson R.K."/>
            <person name="Wing R.A."/>
            <person name="Wolfner M.F."/>
            <person name="Wong A."/>
            <person name="Wong G.K."/>
            <person name="Wu C.I."/>
            <person name="Wu G."/>
            <person name="Yamamoto D."/>
            <person name="Yang H.P."/>
            <person name="Yang S.P."/>
            <person name="Yorke J.A."/>
            <person name="Yoshida K."/>
            <person name="Zdobnov E."/>
            <person name="Zhang P."/>
            <person name="Zhang Y."/>
            <person name="Zimin A.V."/>
            <person name="Baldwin J."/>
            <person name="Abdouelleil A."/>
            <person name="Abdulkadir J."/>
            <person name="Abebe A."/>
            <person name="Abera B."/>
            <person name="Abreu J."/>
            <person name="Acer S.C."/>
            <person name="Aftuck L."/>
            <person name="Alexander A."/>
            <person name="An P."/>
            <person name="Anderson E."/>
            <person name="Anderson S."/>
            <person name="Arachi H."/>
            <person name="Azer M."/>
            <person name="Bachantsang P."/>
            <person name="Barry A."/>
            <person name="Bayul T."/>
            <person name="Berlin A."/>
            <person name="Bessette D."/>
            <person name="Bloom T."/>
            <person name="Blye J."/>
            <person name="Boguslavskiy L."/>
            <person name="Bonnet C."/>
            <person name="Boukhgalter B."/>
            <person name="Bourzgui I."/>
            <person name="Brown A."/>
            <person name="Cahill P."/>
            <person name="Channer S."/>
            <person name="Cheshatsang Y."/>
            <person name="Chuda L."/>
            <person name="Citroen M."/>
            <person name="Collymore A."/>
            <person name="Cooke P."/>
            <person name="Costello M."/>
            <person name="D'Aco K."/>
            <person name="Daza R."/>
            <person name="De Haan G."/>
            <person name="DeGray S."/>
            <person name="DeMaso C."/>
            <person name="Dhargay N."/>
            <person name="Dooley K."/>
            <person name="Dooley E."/>
            <person name="Doricent M."/>
            <person name="Dorje P."/>
            <person name="Dorjee K."/>
            <person name="Dupes A."/>
            <person name="Elong R."/>
            <person name="Falk J."/>
            <person name="Farina A."/>
            <person name="Faro S."/>
            <person name="Ferguson D."/>
            <person name="Fisher S."/>
            <person name="Foley C.D."/>
            <person name="Franke A."/>
            <person name="Friedrich D."/>
            <person name="Gadbois L."/>
            <person name="Gearin G."/>
            <person name="Gearin C.R."/>
            <person name="Giannoukos G."/>
            <person name="Goode T."/>
            <person name="Graham J."/>
            <person name="Grandbois E."/>
            <person name="Grewal S."/>
            <person name="Gyaltsen K."/>
            <person name="Hafez N."/>
            <person name="Hagos B."/>
            <person name="Hall J."/>
            <person name="Henson C."/>
            <person name="Hollinger A."/>
            <person name="Honan T."/>
            <person name="Huard M.D."/>
            <person name="Hughes L."/>
            <person name="Hurhula B."/>
            <person name="Husby M.E."/>
            <person name="Kamat A."/>
            <person name="Kanga B."/>
            <person name="Kashin S."/>
            <person name="Khazanovich D."/>
            <person name="Kisner P."/>
            <person name="Lance K."/>
            <person name="Lara M."/>
            <person name="Lee W."/>
            <person name="Lennon N."/>
            <person name="Letendre F."/>
            <person name="LeVine R."/>
            <person name="Lipovsky A."/>
            <person name="Liu X."/>
            <person name="Liu J."/>
            <person name="Liu S."/>
            <person name="Lokyitsang T."/>
            <person name="Lokyitsang Y."/>
            <person name="Lubonja R."/>
            <person name="Lui A."/>
            <person name="MacDonald P."/>
            <person name="Magnisalis V."/>
            <person name="Maru K."/>
            <person name="Matthews C."/>
            <person name="McCusker W."/>
            <person name="McDonough S."/>
            <person name="Mehta T."/>
            <person name="Meldrim J."/>
            <person name="Meneus L."/>
            <person name="Mihai O."/>
            <person name="Mihalev A."/>
            <person name="Mihova T."/>
            <person name="Mittelman R."/>
            <person name="Mlenga V."/>
            <person name="Montmayeur A."/>
            <person name="Mulrain L."/>
            <person name="Navidi A."/>
            <person name="Naylor J."/>
            <person name="Negash T."/>
            <person name="Nguyen T."/>
            <person name="Nguyen N."/>
            <person name="Nicol R."/>
            <person name="Norbu C."/>
            <person name="Norbu N."/>
            <person name="Novod N."/>
            <person name="O'Neill B."/>
            <person name="Osman S."/>
            <person name="Markiewicz E."/>
            <person name="Oyono O.L."/>
            <person name="Patti C."/>
            <person name="Phunkhang P."/>
            <person name="Pierre F."/>
            <person name="Priest M."/>
            <person name="Raghuraman S."/>
            <person name="Rege F."/>
            <person name="Reyes R."/>
            <person name="Rise C."/>
            <person name="Rogov P."/>
            <person name="Ross K."/>
            <person name="Ryan E."/>
            <person name="Settipalli S."/>
            <person name="Shea T."/>
            <person name="Sherpa N."/>
            <person name="Shi L."/>
            <person name="Shih D."/>
            <person name="Sparrow T."/>
            <person name="Spaulding J."/>
            <person name="Stalker J."/>
            <person name="Stange-Thomann N."/>
            <person name="Stavropoulos S."/>
            <person name="Stone C."/>
            <person name="Strader C."/>
            <person name="Tesfaye S."/>
            <person name="Thomson T."/>
            <person name="Thoulutsang Y."/>
            <person name="Thoulutsang D."/>
            <person name="Topham K."/>
            <person name="Topping I."/>
            <person name="Tsamla T."/>
            <person name="Vassiliev H."/>
            <person name="Vo A."/>
            <person name="Wangchuk T."/>
            <person name="Wangdi T."/>
            <person name="Weiand M."/>
            <person name="Wilkinson J."/>
            <person name="Wilson A."/>
            <person name="Yadav S."/>
            <person name="Young G."/>
            <person name="Yu Q."/>
            <person name="Zembek L."/>
            <person name="Zhong D."/>
            <person name="Zimmer A."/>
            <person name="Zwirko Z."/>
            <person name="Jaffe D.B."/>
            <person name="Alvarez P."/>
            <person name="Brockman W."/>
            <person name="Butler J."/>
            <person name="Chin C."/>
            <person name="Gnerre S."/>
            <person name="Grabherr M."/>
            <person name="Kleber M."/>
            <person name="Mauceli E."/>
            <person name="MacCallum I."/>
        </authorList>
    </citation>
    <scope>NUCLEOTIDE SEQUENCE [LARGE SCALE GENOMIC DNA]</scope>
    <source>
        <strain evidence="2">Tucson 15010-1051.87</strain>
    </source>
</reference>
<keyword evidence="2" id="KW-1185">Reference proteome</keyword>
<dbReference type="KEGG" id="dvi:26530947"/>
<gene>
    <name evidence="1" type="primary">Dvir\GJ26177</name>
    <name evidence="1" type="ORF">Dvir_GJ26177</name>
</gene>